<accession>A0A9K3NP88</accession>
<name>A0A9K3NP88_HELAN</name>
<evidence type="ECO:0000313" key="2">
    <source>
        <dbReference type="Proteomes" id="UP000215914"/>
    </source>
</evidence>
<reference evidence="1" key="2">
    <citation type="submission" date="2020-06" db="EMBL/GenBank/DDBJ databases">
        <title>Helianthus annuus Genome sequencing and assembly Release 2.</title>
        <authorList>
            <person name="Gouzy J."/>
            <person name="Langlade N."/>
            <person name="Munos S."/>
        </authorList>
    </citation>
    <scope>NUCLEOTIDE SEQUENCE</scope>
    <source>
        <tissue evidence="1">Leaves</tissue>
    </source>
</reference>
<sequence>MTLAQFVVRCDLYLEPDIITDLYRQGLVVVDRPTFLGFWDVIVEPGTWDHILSKWKISAVYDPLYWYLHKFICTCITARGKSCEWCTTTDLFFFYYLLYRRPCALVQGLA</sequence>
<comment type="caution">
    <text evidence="1">The sequence shown here is derived from an EMBL/GenBank/DDBJ whole genome shotgun (WGS) entry which is preliminary data.</text>
</comment>
<dbReference type="Proteomes" id="UP000215914">
    <property type="component" value="Unassembled WGS sequence"/>
</dbReference>
<keyword evidence="2" id="KW-1185">Reference proteome</keyword>
<dbReference type="Gramene" id="mRNA:HanXRQr2_Chr05g0235691">
    <property type="protein sequence ID" value="mRNA:HanXRQr2_Chr05g0235691"/>
    <property type="gene ID" value="HanXRQr2_Chr05g0235691"/>
</dbReference>
<evidence type="ECO:0000313" key="1">
    <source>
        <dbReference type="EMBL" id="KAF5807621.1"/>
    </source>
</evidence>
<dbReference type="AlphaFoldDB" id="A0A9K3NP88"/>
<reference evidence="1" key="1">
    <citation type="journal article" date="2017" name="Nature">
        <title>The sunflower genome provides insights into oil metabolism, flowering and Asterid evolution.</title>
        <authorList>
            <person name="Badouin H."/>
            <person name="Gouzy J."/>
            <person name="Grassa C.J."/>
            <person name="Murat F."/>
            <person name="Staton S.E."/>
            <person name="Cottret L."/>
            <person name="Lelandais-Briere C."/>
            <person name="Owens G.L."/>
            <person name="Carrere S."/>
            <person name="Mayjonade B."/>
            <person name="Legrand L."/>
            <person name="Gill N."/>
            <person name="Kane N.C."/>
            <person name="Bowers J.E."/>
            <person name="Hubner S."/>
            <person name="Bellec A."/>
            <person name="Berard A."/>
            <person name="Berges H."/>
            <person name="Blanchet N."/>
            <person name="Boniface M.C."/>
            <person name="Brunel D."/>
            <person name="Catrice O."/>
            <person name="Chaidir N."/>
            <person name="Claudel C."/>
            <person name="Donnadieu C."/>
            <person name="Faraut T."/>
            <person name="Fievet G."/>
            <person name="Helmstetter N."/>
            <person name="King M."/>
            <person name="Knapp S.J."/>
            <person name="Lai Z."/>
            <person name="Le Paslier M.C."/>
            <person name="Lippi Y."/>
            <person name="Lorenzon L."/>
            <person name="Mandel J.R."/>
            <person name="Marage G."/>
            <person name="Marchand G."/>
            <person name="Marquand E."/>
            <person name="Bret-Mestries E."/>
            <person name="Morien E."/>
            <person name="Nambeesan S."/>
            <person name="Nguyen T."/>
            <person name="Pegot-Espagnet P."/>
            <person name="Pouilly N."/>
            <person name="Raftis F."/>
            <person name="Sallet E."/>
            <person name="Schiex T."/>
            <person name="Thomas J."/>
            <person name="Vandecasteele C."/>
            <person name="Vares D."/>
            <person name="Vear F."/>
            <person name="Vautrin S."/>
            <person name="Crespi M."/>
            <person name="Mangin B."/>
            <person name="Burke J.M."/>
            <person name="Salse J."/>
            <person name="Munos S."/>
            <person name="Vincourt P."/>
            <person name="Rieseberg L.H."/>
            <person name="Langlade N.B."/>
        </authorList>
    </citation>
    <scope>NUCLEOTIDE SEQUENCE</scope>
    <source>
        <tissue evidence="1">Leaves</tissue>
    </source>
</reference>
<protein>
    <submittedName>
        <fullName evidence="1">Uncharacterized protein</fullName>
    </submittedName>
</protein>
<dbReference type="EMBL" id="MNCJ02000320">
    <property type="protein sequence ID" value="KAF5807621.1"/>
    <property type="molecule type" value="Genomic_DNA"/>
</dbReference>
<proteinExistence type="predicted"/>
<organism evidence="1 2">
    <name type="scientific">Helianthus annuus</name>
    <name type="common">Common sunflower</name>
    <dbReference type="NCBI Taxonomy" id="4232"/>
    <lineage>
        <taxon>Eukaryota</taxon>
        <taxon>Viridiplantae</taxon>
        <taxon>Streptophyta</taxon>
        <taxon>Embryophyta</taxon>
        <taxon>Tracheophyta</taxon>
        <taxon>Spermatophyta</taxon>
        <taxon>Magnoliopsida</taxon>
        <taxon>eudicotyledons</taxon>
        <taxon>Gunneridae</taxon>
        <taxon>Pentapetalae</taxon>
        <taxon>asterids</taxon>
        <taxon>campanulids</taxon>
        <taxon>Asterales</taxon>
        <taxon>Asteraceae</taxon>
        <taxon>Asteroideae</taxon>
        <taxon>Heliantheae alliance</taxon>
        <taxon>Heliantheae</taxon>
        <taxon>Helianthus</taxon>
    </lineage>
</organism>
<gene>
    <name evidence="1" type="ORF">HanXRQr2_Chr05g0235691</name>
</gene>